<evidence type="ECO:0000256" key="2">
    <source>
        <dbReference type="ARBA" id="ARBA00022630"/>
    </source>
</evidence>
<dbReference type="Gene3D" id="3.50.50.60">
    <property type="entry name" value="FAD/NAD(P)-binding domain"/>
    <property type="match status" value="2"/>
</dbReference>
<gene>
    <name evidence="5" type="ORF">A3G49_04145</name>
</gene>
<comment type="caution">
    <text evidence="5">The sequence shown here is derived from an EMBL/GenBank/DDBJ whole genome shotgun (WGS) entry which is preliminary data.</text>
</comment>
<dbReference type="PRINTS" id="PR00368">
    <property type="entry name" value="FADPNR"/>
</dbReference>
<dbReference type="InterPro" id="IPR023753">
    <property type="entry name" value="FAD/NAD-binding_dom"/>
</dbReference>
<dbReference type="Pfam" id="PF07992">
    <property type="entry name" value="Pyr_redox_2"/>
    <property type="match status" value="1"/>
</dbReference>
<dbReference type="InterPro" id="IPR036188">
    <property type="entry name" value="FAD/NAD-bd_sf"/>
</dbReference>
<comment type="cofactor">
    <cofactor evidence="1">
        <name>FAD</name>
        <dbReference type="ChEBI" id="CHEBI:57692"/>
    </cofactor>
</comment>
<organism evidence="5 6">
    <name type="scientific">Candidatus Sungbacteria bacterium RIFCSPLOWO2_12_FULL_41_11</name>
    <dbReference type="NCBI Taxonomy" id="1802286"/>
    <lineage>
        <taxon>Bacteria</taxon>
        <taxon>Candidatus Sungiibacteriota</taxon>
    </lineage>
</organism>
<evidence type="ECO:0000256" key="3">
    <source>
        <dbReference type="ARBA" id="ARBA00022827"/>
    </source>
</evidence>
<reference evidence="5 6" key="1">
    <citation type="journal article" date="2016" name="Nat. Commun.">
        <title>Thousands of microbial genomes shed light on interconnected biogeochemical processes in an aquifer system.</title>
        <authorList>
            <person name="Anantharaman K."/>
            <person name="Brown C.T."/>
            <person name="Hug L.A."/>
            <person name="Sharon I."/>
            <person name="Castelle C.J."/>
            <person name="Probst A.J."/>
            <person name="Thomas B.C."/>
            <person name="Singh A."/>
            <person name="Wilkins M.J."/>
            <person name="Karaoz U."/>
            <person name="Brodie E.L."/>
            <person name="Williams K.H."/>
            <person name="Hubbard S.S."/>
            <person name="Banfield J.F."/>
        </authorList>
    </citation>
    <scope>NUCLEOTIDE SEQUENCE [LARGE SCALE GENOMIC DNA]</scope>
</reference>
<evidence type="ECO:0000313" key="6">
    <source>
        <dbReference type="Proteomes" id="UP000177171"/>
    </source>
</evidence>
<dbReference type="SUPFAM" id="SSF51905">
    <property type="entry name" value="FAD/NAD(P)-binding domain"/>
    <property type="match status" value="2"/>
</dbReference>
<name>A0A1G2LVF6_9BACT</name>
<dbReference type="GO" id="GO:0016491">
    <property type="term" value="F:oxidoreductase activity"/>
    <property type="evidence" value="ECO:0007669"/>
    <property type="project" value="InterPro"/>
</dbReference>
<accession>A0A1G2LVF6</accession>
<dbReference type="EMBL" id="MHQY01000001">
    <property type="protein sequence ID" value="OHA14852.1"/>
    <property type="molecule type" value="Genomic_DNA"/>
</dbReference>
<evidence type="ECO:0000313" key="5">
    <source>
        <dbReference type="EMBL" id="OHA14852.1"/>
    </source>
</evidence>
<protein>
    <recommendedName>
        <fullName evidence="4">FAD/NAD(P)-binding domain-containing protein</fullName>
    </recommendedName>
</protein>
<proteinExistence type="predicted"/>
<dbReference type="PRINTS" id="PR00411">
    <property type="entry name" value="PNDRDTASEI"/>
</dbReference>
<dbReference type="PANTHER" id="PTHR43429">
    <property type="entry name" value="PYRIDINE NUCLEOTIDE-DISULFIDE OXIDOREDUCTASE DOMAIN-CONTAINING"/>
    <property type="match status" value="1"/>
</dbReference>
<dbReference type="Proteomes" id="UP000177171">
    <property type="component" value="Unassembled WGS sequence"/>
</dbReference>
<keyword evidence="2" id="KW-0285">Flavoprotein</keyword>
<keyword evidence="3" id="KW-0274">FAD</keyword>
<dbReference type="InterPro" id="IPR050260">
    <property type="entry name" value="FAD-bd_OxRdtase"/>
</dbReference>
<evidence type="ECO:0000256" key="1">
    <source>
        <dbReference type="ARBA" id="ARBA00001974"/>
    </source>
</evidence>
<dbReference type="InterPro" id="IPR016156">
    <property type="entry name" value="FAD/NAD-linked_Rdtase_dimer_sf"/>
</dbReference>
<evidence type="ECO:0000259" key="4">
    <source>
        <dbReference type="Pfam" id="PF07992"/>
    </source>
</evidence>
<dbReference type="Gene3D" id="3.30.390.30">
    <property type="match status" value="1"/>
</dbReference>
<sequence length="417" mass="46759">MEYKYVIIGGGIAGITAAETIRELDSSGTIAVFTKEAHLLYSRVLLPSFLKGVIRKDQLFLRTFGDFEKSQITIFLKRNVIDIDIKQKKITFQDNESLFHKKNTVFYEKLLIASGGEVEEWPVAGNDKKGIFCLQTIGDAEAIAKYLPQAKKAIVAGGSFIALEFLEIFSLRRIPISLICKSAGFFSNSFDSIGGEIMDSNFRRHGIEPRYKEEVREVLGGNWVSGTRTNRPAEYQGNIIGVGIGLNKNLDFFKERGFLTGEEGIRTNEYLETENKGVFAAGDIAEFYDVIFEKHRAVGNWTNAFLQGEIAGFNMAGRKTVFRNVPSYSITNLGFQITALGEIEAGEGVETISRANPPFHKYERFFIKDGVMKGAFMINMFFDKPIISRWIENKVSVEKIKGNFADISFNLAEVVVE</sequence>
<dbReference type="AlphaFoldDB" id="A0A1G2LVF6"/>
<dbReference type="PANTHER" id="PTHR43429:SF3">
    <property type="entry name" value="NITRITE REDUCTASE [NAD(P)H]"/>
    <property type="match status" value="1"/>
</dbReference>
<feature type="domain" description="FAD/NAD(P)-binding" evidence="4">
    <location>
        <begin position="3"/>
        <end position="308"/>
    </location>
</feature>